<accession>A0ABN2FJ41</accession>
<sequence length="719" mass="76439">MVISSIGLSAMADLIQKMTAASKTLTDSAGSIKTTSSHVWGTAADADKITQAAGWVNDQVPGLRRRLALAQQIEAQTKGPQSKVDIDESLLSTIPPEQAQADGAAAARKLKESNGKLDPALVAQITKYQNDPYFAAGFAKNMTPTELADALLKASRERENIGRTSTTTLAKDIEAWKVNYSGLVSAMGTTMATATRNTGDLALPADFAKKYAAAMTEGGTKSGDGDPVKYGQASALSLLLRHGQYSTPFLDTVSSTVYDYEREHGKDGPVWEPRSYYEPNHTFAGVYMPDGGIMPDPMANIMEGLSHNPQAAQNFFDVNNPNAKTSEVEINGKKFQVNDRMKYLLQDRTWKYDNADGLGNALQAATTNWRDRSDNGKTSAVIASQTFALLGQKAGGGKKGGDWWALGLNSHQGWKPGSGMRDSLANIIASYSPDLIRVAGPQSPKSDPLGGDWTAEAGDSFPPGGPYGAVMDAALMRKLLGVVGEDQKNLTIVSTGVTAAGQLMFSHSLAEALKKDPNAAINMIQGGDRSPLIVGAASQLSNTLGFVMTNSYEGDKQDQEFKKAQAEAISKALGVALKLPGIPAPTGAWTGLMLDQAKDAALAAVAKGPTQDAKDLYNSAAGNGQDSLTKLMLNNLLAAGYFDPKQYKGANTPGSDKYVPPPADAFKKGPDGKPVHPPEFDFDSEAYIDWGDRGGQIPNEWLQNNVVGPYRDNFPLFGG</sequence>
<dbReference type="RefSeq" id="WP_344113915.1">
    <property type="nucleotide sequence ID" value="NZ_BAAANE010000007.1"/>
</dbReference>
<dbReference type="Pfam" id="PF20211">
    <property type="entry name" value="DUF6571"/>
    <property type="match status" value="1"/>
</dbReference>
<dbReference type="EMBL" id="BAAANE010000007">
    <property type="protein sequence ID" value="GAA1648912.1"/>
    <property type="molecule type" value="Genomic_DNA"/>
</dbReference>
<evidence type="ECO:0000313" key="2">
    <source>
        <dbReference type="EMBL" id="GAA1648912.1"/>
    </source>
</evidence>
<gene>
    <name evidence="2" type="ORF">GCM10009744_45400</name>
</gene>
<comment type="caution">
    <text evidence="2">The sequence shown here is derived from an EMBL/GenBank/DDBJ whole genome shotgun (WGS) entry which is preliminary data.</text>
</comment>
<name>A0ABN2FJ41_9ACTN</name>
<evidence type="ECO:0000313" key="3">
    <source>
        <dbReference type="Proteomes" id="UP001501319"/>
    </source>
</evidence>
<organism evidence="2 3">
    <name type="scientific">Kribbella alba</name>
    <dbReference type="NCBI Taxonomy" id="190197"/>
    <lineage>
        <taxon>Bacteria</taxon>
        <taxon>Bacillati</taxon>
        <taxon>Actinomycetota</taxon>
        <taxon>Actinomycetes</taxon>
        <taxon>Propionibacteriales</taxon>
        <taxon>Kribbellaceae</taxon>
        <taxon>Kribbella</taxon>
    </lineage>
</organism>
<protein>
    <recommendedName>
        <fullName evidence="1">DUF6571 domain-containing protein</fullName>
    </recommendedName>
</protein>
<evidence type="ECO:0000259" key="1">
    <source>
        <dbReference type="Pfam" id="PF20211"/>
    </source>
</evidence>
<keyword evidence="3" id="KW-1185">Reference proteome</keyword>
<dbReference type="Proteomes" id="UP001501319">
    <property type="component" value="Unassembled WGS sequence"/>
</dbReference>
<dbReference type="InterPro" id="IPR046701">
    <property type="entry name" value="DUF6571"/>
</dbReference>
<proteinExistence type="predicted"/>
<reference evidence="2 3" key="1">
    <citation type="journal article" date="2019" name="Int. J. Syst. Evol. Microbiol.">
        <title>The Global Catalogue of Microorganisms (GCM) 10K type strain sequencing project: providing services to taxonomists for standard genome sequencing and annotation.</title>
        <authorList>
            <consortium name="The Broad Institute Genomics Platform"/>
            <consortium name="The Broad Institute Genome Sequencing Center for Infectious Disease"/>
            <person name="Wu L."/>
            <person name="Ma J."/>
        </authorList>
    </citation>
    <scope>NUCLEOTIDE SEQUENCE [LARGE SCALE GENOMIC DNA]</scope>
    <source>
        <strain evidence="2 3">JCM 14306</strain>
    </source>
</reference>
<feature type="domain" description="DUF6571" evidence="1">
    <location>
        <begin position="290"/>
        <end position="651"/>
    </location>
</feature>